<proteinExistence type="predicted"/>
<dbReference type="EMBL" id="CU466930">
    <property type="protein sequence ID" value="CAO80873.1"/>
    <property type="molecule type" value="Genomic_DNA"/>
</dbReference>
<accession>B0VHQ8</accession>
<evidence type="ECO:0000259" key="4">
    <source>
        <dbReference type="PROSITE" id="PS51379"/>
    </source>
</evidence>
<dbReference type="Pfam" id="PF12838">
    <property type="entry name" value="Fer4_7"/>
    <property type="match status" value="1"/>
</dbReference>
<reference evidence="5 6" key="1">
    <citation type="journal article" date="2008" name="J. Bacteriol.">
        <title>'Candidatus Cloacamonas acidaminovorans': genome sequence reconstruction provides a first glimpse of a new bacterial division.</title>
        <authorList>
            <person name="Pelletier E."/>
            <person name="Kreimeyer A."/>
            <person name="Bocs S."/>
            <person name="Rouy Z."/>
            <person name="Gyapay G."/>
            <person name="Chouari R."/>
            <person name="Riviere D."/>
            <person name="Ganesan A."/>
            <person name="Daegelen P."/>
            <person name="Sghir A."/>
            <person name="Cohen G.N."/>
            <person name="Medigue C."/>
            <person name="Weissenbach J."/>
            <person name="Le Paslier D."/>
        </authorList>
    </citation>
    <scope>NUCLEOTIDE SEQUENCE [LARGE SCALE GENOMIC DNA]</scope>
    <source>
        <strain evidence="6">Evry</strain>
    </source>
</reference>
<evidence type="ECO:0000256" key="3">
    <source>
        <dbReference type="ARBA" id="ARBA00023014"/>
    </source>
</evidence>
<gene>
    <name evidence="5" type="primary">vorD</name>
    <name evidence="5" type="ordered locus">CLOAM1001</name>
</gene>
<sequence>MFVMPKMTVDPNYCKGCGLCIIACPRKIIRLSENINAKGYNYAECIEQEKCTACKMCYITCPDVAITIEK</sequence>
<dbReference type="KEGG" id="caci:CLOAM1001"/>
<dbReference type="InterPro" id="IPR017896">
    <property type="entry name" value="4Fe4S_Fe-S-bd"/>
</dbReference>
<dbReference type="GO" id="GO:0046872">
    <property type="term" value="F:metal ion binding"/>
    <property type="evidence" value="ECO:0007669"/>
    <property type="project" value="UniProtKB-KW"/>
</dbReference>
<dbReference type="STRING" id="459349.CLOAM1001"/>
<dbReference type="AlphaFoldDB" id="B0VHQ8"/>
<evidence type="ECO:0000256" key="2">
    <source>
        <dbReference type="ARBA" id="ARBA00023004"/>
    </source>
</evidence>
<dbReference type="SUPFAM" id="SSF54862">
    <property type="entry name" value="4Fe-4S ferredoxins"/>
    <property type="match status" value="1"/>
</dbReference>
<dbReference type="PANTHER" id="PTHR43122:SF1">
    <property type="entry name" value="IRON-SULFUR-BINDING PROTEIN"/>
    <property type="match status" value="1"/>
</dbReference>
<dbReference type="PROSITE" id="PS51379">
    <property type="entry name" value="4FE4S_FER_2"/>
    <property type="match status" value="2"/>
</dbReference>
<name>B0VHQ8_CLOAI</name>
<organism evidence="5 6">
    <name type="scientific">Cloacimonas acidaminovorans (strain Evry)</name>
    <dbReference type="NCBI Taxonomy" id="459349"/>
    <lineage>
        <taxon>Bacteria</taxon>
        <taxon>Pseudomonadati</taxon>
        <taxon>Candidatus Cloacimonadota</taxon>
        <taxon>Candidatus Cloacimonadia</taxon>
        <taxon>Candidatus Cloacimonadales</taxon>
        <taxon>Candidatus Cloacimonadaceae</taxon>
        <taxon>Candidatus Cloacimonas</taxon>
    </lineage>
</organism>
<dbReference type="Gene3D" id="3.30.70.20">
    <property type="match status" value="1"/>
</dbReference>
<protein>
    <submittedName>
        <fullName evidence="5">Pyruvate:ferredoxin and related 2-oxoacid:ferredoxin oxidoreductases, delta subunit (Ferredoxin)</fullName>
    </submittedName>
</protein>
<dbReference type="OrthoDB" id="9804603at2"/>
<keyword evidence="3" id="KW-0411">Iron-sulfur</keyword>
<dbReference type="GO" id="GO:0051536">
    <property type="term" value="F:iron-sulfur cluster binding"/>
    <property type="evidence" value="ECO:0007669"/>
    <property type="project" value="UniProtKB-KW"/>
</dbReference>
<dbReference type="eggNOG" id="COG1146">
    <property type="taxonomic scope" value="Bacteria"/>
</dbReference>
<evidence type="ECO:0000313" key="6">
    <source>
        <dbReference type="Proteomes" id="UP000002019"/>
    </source>
</evidence>
<dbReference type="PANTHER" id="PTHR43122">
    <property type="entry name" value="FERREDOXIN SUBUNIT OF PYRUVATE:FLAVODOXIN OXIDOREDUCTASE-RELATED"/>
    <property type="match status" value="1"/>
</dbReference>
<evidence type="ECO:0000313" key="5">
    <source>
        <dbReference type="EMBL" id="CAO80873.1"/>
    </source>
</evidence>
<evidence type="ECO:0000256" key="1">
    <source>
        <dbReference type="ARBA" id="ARBA00022723"/>
    </source>
</evidence>
<feature type="domain" description="4Fe-4S ferredoxin-type" evidence="4">
    <location>
        <begin position="5"/>
        <end position="34"/>
    </location>
</feature>
<keyword evidence="6" id="KW-1185">Reference proteome</keyword>
<keyword evidence="2" id="KW-0408">Iron</keyword>
<dbReference type="HOGENOM" id="CLU_139698_5_3_0"/>
<keyword evidence="1" id="KW-0479">Metal-binding</keyword>
<dbReference type="Proteomes" id="UP000002019">
    <property type="component" value="Chromosome"/>
</dbReference>
<feature type="domain" description="4Fe-4S ferredoxin-type" evidence="4">
    <location>
        <begin position="42"/>
        <end position="70"/>
    </location>
</feature>
<dbReference type="InterPro" id="IPR017900">
    <property type="entry name" value="4Fe4S_Fe_S_CS"/>
</dbReference>
<dbReference type="PROSITE" id="PS00198">
    <property type="entry name" value="4FE4S_FER_1"/>
    <property type="match status" value="2"/>
</dbReference>
<keyword evidence="5" id="KW-0670">Pyruvate</keyword>